<feature type="chain" id="PRO_5012316042" evidence="1">
    <location>
        <begin position="28"/>
        <end position="120"/>
    </location>
</feature>
<dbReference type="Proteomes" id="UP000223527">
    <property type="component" value="Unassembled WGS sequence"/>
</dbReference>
<organism evidence="2 3">
    <name type="scientific">Teichococcus rhizosphaerae</name>
    <dbReference type="NCBI Taxonomy" id="1335062"/>
    <lineage>
        <taxon>Bacteria</taxon>
        <taxon>Pseudomonadati</taxon>
        <taxon>Pseudomonadota</taxon>
        <taxon>Alphaproteobacteria</taxon>
        <taxon>Acetobacterales</taxon>
        <taxon>Roseomonadaceae</taxon>
        <taxon>Roseomonas</taxon>
    </lineage>
</organism>
<dbReference type="AlphaFoldDB" id="A0A2C6Z7N6"/>
<dbReference type="OrthoDB" id="7272962at2"/>
<evidence type="ECO:0000313" key="3">
    <source>
        <dbReference type="Proteomes" id="UP000223527"/>
    </source>
</evidence>
<dbReference type="EMBL" id="PDNU01000023">
    <property type="protein sequence ID" value="PHK94521.1"/>
    <property type="molecule type" value="Genomic_DNA"/>
</dbReference>
<protein>
    <submittedName>
        <fullName evidence="2">Uncharacterized protein</fullName>
    </submittedName>
</protein>
<dbReference type="RefSeq" id="WP_099095897.1">
    <property type="nucleotide sequence ID" value="NZ_PDNU01000023.1"/>
</dbReference>
<accession>A0A2C6Z7N6</accession>
<reference evidence="2 3" key="1">
    <citation type="submission" date="2017-10" db="EMBL/GenBank/DDBJ databases">
        <authorList>
            <person name="Banno H."/>
            <person name="Chua N.-H."/>
        </authorList>
    </citation>
    <scope>NUCLEOTIDE SEQUENCE [LARGE SCALE GENOMIC DNA]</scope>
    <source>
        <strain evidence="2 3">YW11</strain>
    </source>
</reference>
<comment type="caution">
    <text evidence="2">The sequence shown here is derived from an EMBL/GenBank/DDBJ whole genome shotgun (WGS) entry which is preliminary data.</text>
</comment>
<evidence type="ECO:0000313" key="2">
    <source>
        <dbReference type="EMBL" id="PHK94521.1"/>
    </source>
</evidence>
<keyword evidence="1" id="KW-0732">Signal</keyword>
<sequence>MTPRFQSALFALSLFAAIGTSAAVAHANGPIEVVGQGENFAVVYPPGHDENVVGGGRVAVAGGGENLRIRYLDPGAAHPVPGVPVPTGGESSGVAYIQPDHHYGAKTAEVMSNPHVRHHM</sequence>
<evidence type="ECO:0000256" key="1">
    <source>
        <dbReference type="SAM" id="SignalP"/>
    </source>
</evidence>
<feature type="signal peptide" evidence="1">
    <location>
        <begin position="1"/>
        <end position="27"/>
    </location>
</feature>
<proteinExistence type="predicted"/>
<gene>
    <name evidence="2" type="ORF">CR162_12595</name>
</gene>
<keyword evidence="3" id="KW-1185">Reference proteome</keyword>
<name>A0A2C6Z7N6_9PROT</name>